<sequence length="146" mass="16225">MLNVVVFYAGLVGLLVYSIRCGGRPERWVAGILAASAIVDTMMVNAARGVFVVREPGILLLDVITLVAVTVVALWAERIWPMVLAAFLLVGVELQIGVWLAPVIQRQVYKLAHAYSAYPVMLILLVGIVRHRSRTRDVPERDWTIF</sequence>
<feature type="transmembrane region" description="Helical" evidence="1">
    <location>
        <begin position="111"/>
        <end position="129"/>
    </location>
</feature>
<comment type="caution">
    <text evidence="2">The sequence shown here is derived from an EMBL/GenBank/DDBJ whole genome shotgun (WGS) entry which is preliminary data.</text>
</comment>
<name>A0A147IYM1_9SPHN</name>
<reference evidence="2 3" key="1">
    <citation type="journal article" date="2016" name="Front. Microbiol.">
        <title>Genomic Resource of Rice Seed Associated Bacteria.</title>
        <authorList>
            <person name="Midha S."/>
            <person name="Bansal K."/>
            <person name="Sharma S."/>
            <person name="Kumar N."/>
            <person name="Patil P.P."/>
            <person name="Chaudhry V."/>
            <person name="Patil P.B."/>
        </authorList>
    </citation>
    <scope>NUCLEOTIDE SEQUENCE [LARGE SCALE GENOMIC DNA]</scope>
    <source>
        <strain evidence="2 3">NS355</strain>
    </source>
</reference>
<evidence type="ECO:0000256" key="1">
    <source>
        <dbReference type="SAM" id="Phobius"/>
    </source>
</evidence>
<dbReference type="OrthoDB" id="7188556at2"/>
<dbReference type="AlphaFoldDB" id="A0A147IYM1"/>
<keyword evidence="1" id="KW-0472">Membrane</keyword>
<proteinExistence type="predicted"/>
<feature type="transmembrane region" description="Helical" evidence="1">
    <location>
        <begin position="58"/>
        <end position="76"/>
    </location>
</feature>
<accession>A0A147IYM1</accession>
<evidence type="ECO:0000313" key="3">
    <source>
        <dbReference type="Proteomes" id="UP000073923"/>
    </source>
</evidence>
<dbReference type="Proteomes" id="UP000073923">
    <property type="component" value="Unassembled WGS sequence"/>
</dbReference>
<keyword evidence="1" id="KW-0812">Transmembrane</keyword>
<dbReference type="RefSeq" id="WP_058744074.1">
    <property type="nucleotide sequence ID" value="NZ_LDTF01000007.1"/>
</dbReference>
<feature type="transmembrane region" description="Helical" evidence="1">
    <location>
        <begin position="28"/>
        <end position="46"/>
    </location>
</feature>
<keyword evidence="1" id="KW-1133">Transmembrane helix</keyword>
<protein>
    <submittedName>
        <fullName evidence="2">Uncharacterized protein</fullName>
    </submittedName>
</protein>
<evidence type="ECO:0000313" key="2">
    <source>
        <dbReference type="EMBL" id="KTW00940.1"/>
    </source>
</evidence>
<organism evidence="2 3">
    <name type="scientific">Sphingomonas yabuuchiae</name>
    <dbReference type="NCBI Taxonomy" id="172044"/>
    <lineage>
        <taxon>Bacteria</taxon>
        <taxon>Pseudomonadati</taxon>
        <taxon>Pseudomonadota</taxon>
        <taxon>Alphaproteobacteria</taxon>
        <taxon>Sphingomonadales</taxon>
        <taxon>Sphingomonadaceae</taxon>
        <taxon>Sphingomonas</taxon>
    </lineage>
</organism>
<gene>
    <name evidence="2" type="ORF">NS355_01715</name>
</gene>
<dbReference type="PATRIC" id="fig|172044.3.peg.2600"/>
<feature type="transmembrane region" description="Helical" evidence="1">
    <location>
        <begin position="82"/>
        <end position="104"/>
    </location>
</feature>
<dbReference type="EMBL" id="LDTF01000007">
    <property type="protein sequence ID" value="KTW00940.1"/>
    <property type="molecule type" value="Genomic_DNA"/>
</dbReference>